<dbReference type="SUPFAM" id="SSF52309">
    <property type="entry name" value="N-(deoxy)ribosyltransferase-like"/>
    <property type="match status" value="1"/>
</dbReference>
<organism evidence="1 2">
    <name type="scientific">Microbacterium limosum</name>
    <dbReference type="NCBI Taxonomy" id="3079935"/>
    <lineage>
        <taxon>Bacteria</taxon>
        <taxon>Bacillati</taxon>
        <taxon>Actinomycetota</taxon>
        <taxon>Actinomycetes</taxon>
        <taxon>Micrococcales</taxon>
        <taxon>Microbacteriaceae</taxon>
        <taxon>Microbacterium</taxon>
    </lineage>
</organism>
<dbReference type="GO" id="GO:0009159">
    <property type="term" value="P:deoxyribonucleoside monophosphate catabolic process"/>
    <property type="evidence" value="ECO:0007669"/>
    <property type="project" value="TreeGrafter"/>
</dbReference>
<sequence>MLKVYLAGPEVFLPGGRELIERKRALSARYGFTPSPLHADLTPTASASPLARGIEISRLNEERMREADVCIANLTPFRGVSADPGTVYELGYMAAEGKPVFAYTNDPADYSARAATYFAGGLHRDDDGVLRGPDGQMIEDHGMADNLMLEGGILTRDGVFVRAAALLEWDDLSAFERCLADARRALTGRQPLD</sequence>
<dbReference type="KEGG" id="mliy:RYJ27_12140"/>
<dbReference type="PANTHER" id="PTHR15364:SF0">
    <property type="entry name" value="2'-DEOXYNUCLEOSIDE 5'-PHOSPHATE N-HYDROLASE 1"/>
    <property type="match status" value="1"/>
</dbReference>
<evidence type="ECO:0000313" key="2">
    <source>
        <dbReference type="Proteomes" id="UP001329313"/>
    </source>
</evidence>
<dbReference type="Proteomes" id="UP001329313">
    <property type="component" value="Chromosome"/>
</dbReference>
<reference evidence="1 2" key="1">
    <citation type="submission" date="2023-10" db="EMBL/GenBank/DDBJ databases">
        <title>Y20.</title>
        <authorList>
            <person name="Zhang G."/>
            <person name="Ding Y."/>
        </authorList>
    </citation>
    <scope>NUCLEOTIDE SEQUENCE [LARGE SCALE GENOMIC DNA]</scope>
    <source>
        <strain evidence="1 2">Y20</strain>
    </source>
</reference>
<evidence type="ECO:0000313" key="1">
    <source>
        <dbReference type="EMBL" id="WOQ69434.1"/>
    </source>
</evidence>
<accession>A0AAU0MGL5</accession>
<dbReference type="Pfam" id="PF05014">
    <property type="entry name" value="Nuc_deoxyrib_tr"/>
    <property type="match status" value="1"/>
</dbReference>
<dbReference type="RefSeq" id="WP_330170558.1">
    <property type="nucleotide sequence ID" value="NZ_CP137080.1"/>
</dbReference>
<protein>
    <submittedName>
        <fullName evidence="1">Nucleoside 2-deoxyribosyltransferase</fullName>
    </submittedName>
</protein>
<proteinExistence type="predicted"/>
<dbReference type="AlphaFoldDB" id="A0AAU0MGL5"/>
<dbReference type="EMBL" id="CP137080">
    <property type="protein sequence ID" value="WOQ69434.1"/>
    <property type="molecule type" value="Genomic_DNA"/>
</dbReference>
<dbReference type="GO" id="GO:0070694">
    <property type="term" value="F:5-hydroxymethyl-dUMP N-hydrolase activity"/>
    <property type="evidence" value="ECO:0007669"/>
    <property type="project" value="TreeGrafter"/>
</dbReference>
<keyword evidence="2" id="KW-1185">Reference proteome</keyword>
<dbReference type="Gene3D" id="3.40.50.450">
    <property type="match status" value="1"/>
</dbReference>
<dbReference type="InterPro" id="IPR051239">
    <property type="entry name" value="2'-dNMP_N-hydrolase"/>
</dbReference>
<dbReference type="PANTHER" id="PTHR15364">
    <property type="entry name" value="2'-DEOXYNUCLEOSIDE 5'-PHOSPHATE N-HYDROLASE 1"/>
    <property type="match status" value="1"/>
</dbReference>
<dbReference type="InterPro" id="IPR007710">
    <property type="entry name" value="Nucleoside_deoxyribTrfase"/>
</dbReference>
<name>A0AAU0MGL5_9MICO</name>
<gene>
    <name evidence="1" type="ORF">RYJ27_12140</name>
</gene>